<feature type="transmembrane region" description="Helical" evidence="1">
    <location>
        <begin position="73"/>
        <end position="92"/>
    </location>
</feature>
<dbReference type="RefSeq" id="WP_174881275.1">
    <property type="nucleotide sequence ID" value="NZ_CADEPK010000341.1"/>
</dbReference>
<feature type="transmembrane region" description="Helical" evidence="1">
    <location>
        <begin position="37"/>
        <end position="61"/>
    </location>
</feature>
<evidence type="ECO:0000256" key="1">
    <source>
        <dbReference type="SAM" id="Phobius"/>
    </source>
</evidence>
<feature type="transmembrane region" description="Helical" evidence="1">
    <location>
        <begin position="113"/>
        <end position="133"/>
    </location>
</feature>
<name>A0ABT9Z581_9BACI</name>
<gene>
    <name evidence="2" type="ORF">J2S02_003717</name>
</gene>
<proteinExistence type="predicted"/>
<dbReference type="Proteomes" id="UP001232245">
    <property type="component" value="Unassembled WGS sequence"/>
</dbReference>
<keyword evidence="3" id="KW-1185">Reference proteome</keyword>
<evidence type="ECO:0008006" key="4">
    <source>
        <dbReference type="Google" id="ProtNLM"/>
    </source>
</evidence>
<feature type="transmembrane region" description="Helical" evidence="1">
    <location>
        <begin position="139"/>
        <end position="157"/>
    </location>
</feature>
<reference evidence="2 3" key="1">
    <citation type="submission" date="2023-07" db="EMBL/GenBank/DDBJ databases">
        <title>Genomic Encyclopedia of Type Strains, Phase IV (KMG-IV): sequencing the most valuable type-strain genomes for metagenomic binning, comparative biology and taxonomic classification.</title>
        <authorList>
            <person name="Goeker M."/>
        </authorList>
    </citation>
    <scope>NUCLEOTIDE SEQUENCE [LARGE SCALE GENOMIC DNA]</scope>
    <source>
        <strain evidence="2 3">DSM 17723</strain>
    </source>
</reference>
<sequence length="171" mass="19675">MFFRKNPNTYKSPIAALLWSITLPGFGHLYNRDYVIGILLIVWEITINNMTNLNFSLFLAINFELEKSYEVQNLQWGLFFPSAYAFSMWHSYNRAKEINHALKIKGIKKPKKTVETLGLFFGLAVGMTTGVALNFFNSPIYSGIFLGILFGFFGHIIEKIVQKVYKNNEND</sequence>
<evidence type="ECO:0000313" key="3">
    <source>
        <dbReference type="Proteomes" id="UP001232245"/>
    </source>
</evidence>
<dbReference type="EMBL" id="JAUSTZ010000009">
    <property type="protein sequence ID" value="MDQ0227372.1"/>
    <property type="molecule type" value="Genomic_DNA"/>
</dbReference>
<keyword evidence="1" id="KW-1133">Transmembrane helix</keyword>
<comment type="caution">
    <text evidence="2">The sequence shown here is derived from an EMBL/GenBank/DDBJ whole genome shotgun (WGS) entry which is preliminary data.</text>
</comment>
<accession>A0ABT9Z581</accession>
<keyword evidence="1" id="KW-0472">Membrane</keyword>
<keyword evidence="1" id="KW-0812">Transmembrane</keyword>
<organism evidence="2 3">
    <name type="scientific">Metabacillus niabensis</name>
    <dbReference type="NCBI Taxonomy" id="324854"/>
    <lineage>
        <taxon>Bacteria</taxon>
        <taxon>Bacillati</taxon>
        <taxon>Bacillota</taxon>
        <taxon>Bacilli</taxon>
        <taxon>Bacillales</taxon>
        <taxon>Bacillaceae</taxon>
        <taxon>Metabacillus</taxon>
    </lineage>
</organism>
<evidence type="ECO:0000313" key="2">
    <source>
        <dbReference type="EMBL" id="MDQ0227372.1"/>
    </source>
</evidence>
<protein>
    <recommendedName>
        <fullName evidence="4">DUF5683 domain-containing protein</fullName>
    </recommendedName>
</protein>